<reference evidence="2" key="1">
    <citation type="journal article" date="2022" name="Mol. Ecol. Resour.">
        <title>The genomes of chicory, endive, great burdock and yacon provide insights into Asteraceae palaeo-polyploidization history and plant inulin production.</title>
        <authorList>
            <person name="Fan W."/>
            <person name="Wang S."/>
            <person name="Wang H."/>
            <person name="Wang A."/>
            <person name="Jiang F."/>
            <person name="Liu H."/>
            <person name="Zhao H."/>
            <person name="Xu D."/>
            <person name="Zhang Y."/>
        </authorList>
    </citation>
    <scope>NUCLEOTIDE SEQUENCE [LARGE SCALE GENOMIC DNA]</scope>
    <source>
        <strain evidence="2">cv. Yunnan</strain>
    </source>
</reference>
<dbReference type="EMBL" id="CM042041">
    <property type="protein sequence ID" value="KAI3714202.1"/>
    <property type="molecule type" value="Genomic_DNA"/>
</dbReference>
<accession>A0ACB9AVE4</accession>
<evidence type="ECO:0000313" key="2">
    <source>
        <dbReference type="Proteomes" id="UP001056120"/>
    </source>
</evidence>
<protein>
    <submittedName>
        <fullName evidence="1">Uncharacterized protein</fullName>
    </submittedName>
</protein>
<dbReference type="Proteomes" id="UP001056120">
    <property type="component" value="Linkage Group LG24"/>
</dbReference>
<gene>
    <name evidence="1" type="ORF">L1987_72798</name>
</gene>
<organism evidence="1 2">
    <name type="scientific">Smallanthus sonchifolius</name>
    <dbReference type="NCBI Taxonomy" id="185202"/>
    <lineage>
        <taxon>Eukaryota</taxon>
        <taxon>Viridiplantae</taxon>
        <taxon>Streptophyta</taxon>
        <taxon>Embryophyta</taxon>
        <taxon>Tracheophyta</taxon>
        <taxon>Spermatophyta</taxon>
        <taxon>Magnoliopsida</taxon>
        <taxon>eudicotyledons</taxon>
        <taxon>Gunneridae</taxon>
        <taxon>Pentapetalae</taxon>
        <taxon>asterids</taxon>
        <taxon>campanulids</taxon>
        <taxon>Asterales</taxon>
        <taxon>Asteraceae</taxon>
        <taxon>Asteroideae</taxon>
        <taxon>Heliantheae alliance</taxon>
        <taxon>Millerieae</taxon>
        <taxon>Smallanthus</taxon>
    </lineage>
</organism>
<name>A0ACB9AVE4_9ASTR</name>
<evidence type="ECO:0000313" key="1">
    <source>
        <dbReference type="EMBL" id="KAI3714202.1"/>
    </source>
</evidence>
<comment type="caution">
    <text evidence="1">The sequence shown here is derived from an EMBL/GenBank/DDBJ whole genome shotgun (WGS) entry which is preliminary data.</text>
</comment>
<proteinExistence type="predicted"/>
<reference evidence="1 2" key="2">
    <citation type="journal article" date="2022" name="Mol. Ecol. Resour.">
        <title>The genomes of chicory, endive, great burdock and yacon provide insights into Asteraceae paleo-polyploidization history and plant inulin production.</title>
        <authorList>
            <person name="Fan W."/>
            <person name="Wang S."/>
            <person name="Wang H."/>
            <person name="Wang A."/>
            <person name="Jiang F."/>
            <person name="Liu H."/>
            <person name="Zhao H."/>
            <person name="Xu D."/>
            <person name="Zhang Y."/>
        </authorList>
    </citation>
    <scope>NUCLEOTIDE SEQUENCE [LARGE SCALE GENOMIC DNA]</scope>
    <source>
        <strain evidence="2">cv. Yunnan</strain>
        <tissue evidence="1">Leaves</tissue>
    </source>
</reference>
<sequence length="416" mass="46474">MRAPVLDCEIVGPYFAIRTNWFSSFLAHVVSWYEIPGSAITRLAKDQAHATALETVSIFEINLDNPVSCSSKQSILSKEYRVQFQRKMVTGEQQEDIFDLLPDALVFEIFNRVEDAKSLSACAVLCKRFGDLVAQTHNVSLEITRRPELPPGCHVNKSKGLIGRFILKPIHAFLHRMFSKKSKTCSTCGDDDMFKLPNDLLKNFTDIRSLSVKLPGHDGDISSGALLKWKAEFGKELQSCVIFGATGFQKSKIDGDISPPANLTNKQLKKRVVWTISCLIASSARHHMLKQIISLNRMIRDVKISDGSKQGTIQMTEKQVVELRKEINSSTDVELERTKVPAVTIKMWYMPLLELPESGGVMRGATLAVIRPTVMAVEKDDDVALAVGAFGENFTTEAVRKLIDTKKSYTLEMNSF</sequence>
<keyword evidence="2" id="KW-1185">Reference proteome</keyword>